<evidence type="ECO:0000259" key="8">
    <source>
        <dbReference type="PROSITE" id="PS50110"/>
    </source>
</evidence>
<dbReference type="PANTHER" id="PTHR48111">
    <property type="entry name" value="REGULATOR OF RPOS"/>
    <property type="match status" value="1"/>
</dbReference>
<dbReference type="OrthoDB" id="9790442at2"/>
<dbReference type="InterPro" id="IPR011006">
    <property type="entry name" value="CheY-like_superfamily"/>
</dbReference>
<keyword evidence="4" id="KW-0804">Transcription</keyword>
<name>A0A1M7M353_RUMFL</name>
<dbReference type="PANTHER" id="PTHR48111:SF43">
    <property type="entry name" value="STAGE 0 SPORULATION PROTEIN A HOMOLOG"/>
    <property type="match status" value="1"/>
</dbReference>
<keyword evidence="3 7" id="KW-0238">DNA-binding</keyword>
<dbReference type="GO" id="GO:0032993">
    <property type="term" value="C:protein-DNA complex"/>
    <property type="evidence" value="ECO:0007669"/>
    <property type="project" value="TreeGrafter"/>
</dbReference>
<dbReference type="GO" id="GO:0000976">
    <property type="term" value="F:transcription cis-regulatory region binding"/>
    <property type="evidence" value="ECO:0007669"/>
    <property type="project" value="TreeGrafter"/>
</dbReference>
<dbReference type="Proteomes" id="UP000184394">
    <property type="component" value="Unassembled WGS sequence"/>
</dbReference>
<dbReference type="InterPro" id="IPR036388">
    <property type="entry name" value="WH-like_DNA-bd_sf"/>
</dbReference>
<gene>
    <name evidence="10" type="ORF">SAMN04487860_11829</name>
</gene>
<keyword evidence="2" id="KW-0805">Transcription regulation</keyword>
<feature type="domain" description="OmpR/PhoB-type" evidence="9">
    <location>
        <begin position="123"/>
        <end position="220"/>
    </location>
</feature>
<dbReference type="AlphaFoldDB" id="A0A1M7M353"/>
<dbReference type="SMART" id="SM00862">
    <property type="entry name" value="Trans_reg_C"/>
    <property type="match status" value="1"/>
</dbReference>
<dbReference type="RefSeq" id="WP_072952229.1">
    <property type="nucleotide sequence ID" value="NZ_FRCT01000018.1"/>
</dbReference>
<dbReference type="GO" id="GO:0005829">
    <property type="term" value="C:cytosol"/>
    <property type="evidence" value="ECO:0007669"/>
    <property type="project" value="TreeGrafter"/>
</dbReference>
<evidence type="ECO:0000256" key="4">
    <source>
        <dbReference type="ARBA" id="ARBA00023163"/>
    </source>
</evidence>
<sequence>MSRIFIVEDDKSIREELAELLRNSGYEAEYLTDFSNSRADILAARPYLILMDINIPNLNGEQLLKEIRRESDIHVIMVTSRTSETDEVLAMSYGADDYITKPYNPTILLLRISAVLKRFAGVSQVQSYNGLQVNDAKGSLADGSREITLTKNEMIIFRFMLDRKGSIVTRDELMTALWDNDEFVNDNALTVNISRLRSKLADLGCEDAIETRKKQGYILR</sequence>
<dbReference type="EMBL" id="FRCT01000018">
    <property type="protein sequence ID" value="SHM85089.1"/>
    <property type="molecule type" value="Genomic_DNA"/>
</dbReference>
<feature type="modified residue" description="4-aspartylphosphate" evidence="6">
    <location>
        <position position="52"/>
    </location>
</feature>
<dbReference type="InterPro" id="IPR001789">
    <property type="entry name" value="Sig_transdc_resp-reg_receiver"/>
</dbReference>
<evidence type="ECO:0000256" key="5">
    <source>
        <dbReference type="ARBA" id="ARBA00024867"/>
    </source>
</evidence>
<evidence type="ECO:0000313" key="10">
    <source>
        <dbReference type="EMBL" id="SHM85089.1"/>
    </source>
</evidence>
<dbReference type="PROSITE" id="PS51755">
    <property type="entry name" value="OMPR_PHOB"/>
    <property type="match status" value="1"/>
</dbReference>
<evidence type="ECO:0000256" key="7">
    <source>
        <dbReference type="PROSITE-ProRule" id="PRU01091"/>
    </source>
</evidence>
<dbReference type="InterPro" id="IPR001867">
    <property type="entry name" value="OmpR/PhoB-type_DNA-bd"/>
</dbReference>
<evidence type="ECO:0000256" key="3">
    <source>
        <dbReference type="ARBA" id="ARBA00023125"/>
    </source>
</evidence>
<dbReference type="Pfam" id="PF00486">
    <property type="entry name" value="Trans_reg_C"/>
    <property type="match status" value="1"/>
</dbReference>
<evidence type="ECO:0000259" key="9">
    <source>
        <dbReference type="PROSITE" id="PS51755"/>
    </source>
</evidence>
<evidence type="ECO:0000256" key="6">
    <source>
        <dbReference type="PROSITE-ProRule" id="PRU00169"/>
    </source>
</evidence>
<comment type="function">
    <text evidence="5">May play the central regulatory role in sporulation. It may be an element of the effector pathway responsible for the activation of sporulation genes in response to nutritional stress. Spo0A may act in concert with spo0H (a sigma factor) to control the expression of some genes that are critical to the sporulation process.</text>
</comment>
<protein>
    <recommendedName>
        <fullName evidence="1">Stage 0 sporulation protein A homolog</fullName>
    </recommendedName>
</protein>
<dbReference type="Gene3D" id="6.10.250.690">
    <property type="match status" value="1"/>
</dbReference>
<dbReference type="GO" id="GO:0006355">
    <property type="term" value="P:regulation of DNA-templated transcription"/>
    <property type="evidence" value="ECO:0007669"/>
    <property type="project" value="InterPro"/>
</dbReference>
<dbReference type="Pfam" id="PF00072">
    <property type="entry name" value="Response_reg"/>
    <property type="match status" value="1"/>
</dbReference>
<dbReference type="SUPFAM" id="SSF46894">
    <property type="entry name" value="C-terminal effector domain of the bipartite response regulators"/>
    <property type="match status" value="1"/>
</dbReference>
<reference evidence="10 11" key="1">
    <citation type="submission" date="2016-11" db="EMBL/GenBank/DDBJ databases">
        <authorList>
            <person name="Jaros S."/>
            <person name="Januszkiewicz K."/>
            <person name="Wedrychowicz H."/>
        </authorList>
    </citation>
    <scope>NUCLEOTIDE SEQUENCE [LARGE SCALE GENOMIC DNA]</scope>
    <source>
        <strain evidence="10 11">Y1</strain>
    </source>
</reference>
<dbReference type="SMART" id="SM00448">
    <property type="entry name" value="REC"/>
    <property type="match status" value="1"/>
</dbReference>
<dbReference type="PROSITE" id="PS50110">
    <property type="entry name" value="RESPONSE_REGULATORY"/>
    <property type="match status" value="1"/>
</dbReference>
<evidence type="ECO:0000256" key="2">
    <source>
        <dbReference type="ARBA" id="ARBA00023015"/>
    </source>
</evidence>
<dbReference type="Gene3D" id="3.40.50.2300">
    <property type="match status" value="1"/>
</dbReference>
<dbReference type="GO" id="GO:0000156">
    <property type="term" value="F:phosphorelay response regulator activity"/>
    <property type="evidence" value="ECO:0007669"/>
    <property type="project" value="TreeGrafter"/>
</dbReference>
<dbReference type="Gene3D" id="1.10.10.10">
    <property type="entry name" value="Winged helix-like DNA-binding domain superfamily/Winged helix DNA-binding domain"/>
    <property type="match status" value="1"/>
</dbReference>
<proteinExistence type="predicted"/>
<keyword evidence="6" id="KW-0597">Phosphoprotein</keyword>
<organism evidence="10 11">
    <name type="scientific">Ruminococcus flavefaciens</name>
    <dbReference type="NCBI Taxonomy" id="1265"/>
    <lineage>
        <taxon>Bacteria</taxon>
        <taxon>Bacillati</taxon>
        <taxon>Bacillota</taxon>
        <taxon>Clostridia</taxon>
        <taxon>Eubacteriales</taxon>
        <taxon>Oscillospiraceae</taxon>
        <taxon>Ruminococcus</taxon>
    </lineage>
</organism>
<dbReference type="CDD" id="cd00383">
    <property type="entry name" value="trans_reg_C"/>
    <property type="match status" value="1"/>
</dbReference>
<evidence type="ECO:0000256" key="1">
    <source>
        <dbReference type="ARBA" id="ARBA00018672"/>
    </source>
</evidence>
<accession>A0A1M7M353</accession>
<feature type="domain" description="Response regulatory" evidence="8">
    <location>
        <begin position="3"/>
        <end position="116"/>
    </location>
</feature>
<feature type="DNA-binding region" description="OmpR/PhoB-type" evidence="7">
    <location>
        <begin position="123"/>
        <end position="220"/>
    </location>
</feature>
<dbReference type="SUPFAM" id="SSF52172">
    <property type="entry name" value="CheY-like"/>
    <property type="match status" value="1"/>
</dbReference>
<evidence type="ECO:0000313" key="11">
    <source>
        <dbReference type="Proteomes" id="UP000184394"/>
    </source>
</evidence>
<dbReference type="InterPro" id="IPR039420">
    <property type="entry name" value="WalR-like"/>
</dbReference>
<dbReference type="InterPro" id="IPR016032">
    <property type="entry name" value="Sig_transdc_resp-reg_C-effctor"/>
</dbReference>